<dbReference type="EMBL" id="JBHTJV010000005">
    <property type="protein sequence ID" value="MFD0916392.1"/>
    <property type="molecule type" value="Genomic_DNA"/>
</dbReference>
<evidence type="ECO:0000256" key="1">
    <source>
        <dbReference type="SAM" id="Phobius"/>
    </source>
</evidence>
<sequence>MMSQTHILLSSALFSKPGHSLRNAAIVVGAFIPDLAIFALFGWSKAAGIAEQTVWNELYWREPWQSWAAAGNSLPLYITLGLIGVILLRIAGGVWRIGLVLAFIALSASLHIAGDLPVHVQDAHRHLWPLSDWKFISPISYWNPAHHGTLFAIFEICLGLLLAIVLFRRFQTPWLRVTLGLVIALYIAVPLYFTFMLGGA</sequence>
<feature type="transmembrane region" description="Helical" evidence="1">
    <location>
        <begin position="174"/>
        <end position="195"/>
    </location>
</feature>
<evidence type="ECO:0008006" key="4">
    <source>
        <dbReference type="Google" id="ProtNLM"/>
    </source>
</evidence>
<feature type="transmembrane region" description="Helical" evidence="1">
    <location>
        <begin position="64"/>
        <end position="87"/>
    </location>
</feature>
<keyword evidence="1" id="KW-0472">Membrane</keyword>
<name>A0ABW3FJS1_9HYPH</name>
<protein>
    <recommendedName>
        <fullName evidence="4">Cobalamin biosynthesis protein CobQ</fullName>
    </recommendedName>
</protein>
<reference evidence="3" key="1">
    <citation type="journal article" date="2019" name="Int. J. Syst. Evol. Microbiol.">
        <title>The Global Catalogue of Microorganisms (GCM) 10K type strain sequencing project: providing services to taxonomists for standard genome sequencing and annotation.</title>
        <authorList>
            <consortium name="The Broad Institute Genomics Platform"/>
            <consortium name="The Broad Institute Genome Sequencing Center for Infectious Disease"/>
            <person name="Wu L."/>
            <person name="Ma J."/>
        </authorList>
    </citation>
    <scope>NUCLEOTIDE SEQUENCE [LARGE SCALE GENOMIC DNA]</scope>
    <source>
        <strain evidence="3">CCUG 60023</strain>
    </source>
</reference>
<proteinExistence type="predicted"/>
<keyword evidence="3" id="KW-1185">Reference proteome</keyword>
<feature type="transmembrane region" description="Helical" evidence="1">
    <location>
        <begin position="148"/>
        <end position="167"/>
    </location>
</feature>
<keyword evidence="1" id="KW-0812">Transmembrane</keyword>
<dbReference type="RefSeq" id="WP_377212247.1">
    <property type="nucleotide sequence ID" value="NZ_JBHTJV010000005.1"/>
</dbReference>
<organism evidence="2 3">
    <name type="scientific">Pseudahrensia aquimaris</name>
    <dbReference type="NCBI Taxonomy" id="744461"/>
    <lineage>
        <taxon>Bacteria</taxon>
        <taxon>Pseudomonadati</taxon>
        <taxon>Pseudomonadota</taxon>
        <taxon>Alphaproteobacteria</taxon>
        <taxon>Hyphomicrobiales</taxon>
        <taxon>Ahrensiaceae</taxon>
        <taxon>Pseudahrensia</taxon>
    </lineage>
</organism>
<accession>A0ABW3FJS1</accession>
<feature type="transmembrane region" description="Helical" evidence="1">
    <location>
        <begin position="21"/>
        <end position="44"/>
    </location>
</feature>
<comment type="caution">
    <text evidence="2">The sequence shown here is derived from an EMBL/GenBank/DDBJ whole genome shotgun (WGS) entry which is preliminary data.</text>
</comment>
<feature type="transmembrane region" description="Helical" evidence="1">
    <location>
        <begin position="94"/>
        <end position="113"/>
    </location>
</feature>
<evidence type="ECO:0000313" key="2">
    <source>
        <dbReference type="EMBL" id="MFD0916392.1"/>
    </source>
</evidence>
<gene>
    <name evidence="2" type="ORF">ACFQ14_08240</name>
</gene>
<keyword evidence="1" id="KW-1133">Transmembrane helix</keyword>
<evidence type="ECO:0000313" key="3">
    <source>
        <dbReference type="Proteomes" id="UP001597101"/>
    </source>
</evidence>
<dbReference type="Proteomes" id="UP001597101">
    <property type="component" value="Unassembled WGS sequence"/>
</dbReference>